<dbReference type="Pfam" id="PF14846">
    <property type="entry name" value="DUF4485"/>
    <property type="match status" value="2"/>
</dbReference>
<feature type="domain" description="DUF4485" evidence="1">
    <location>
        <begin position="165"/>
        <end position="248"/>
    </location>
</feature>
<proteinExistence type="predicted"/>
<name>A0ABM1J8C3_POLDO</name>
<dbReference type="RefSeq" id="XP_015188711.1">
    <property type="nucleotide sequence ID" value="XM_015333225.1"/>
</dbReference>
<sequence length="297" mass="34034">MSSTIITKNENNSNDSRKIHSKVQSKFDTLVTEFQYYGAAIRNLAPAMSRVEDKSRIIPWVDKLFAAEYHVEILRDKRNRYLSSLTMNMLNDELSGVFADDPPIGSLKDLSNETVIKAPPAQWELDTTWSEYVASLPDDYEEIPCSFHDENSFCEQDSFEMDEQMDNEFWFLLYQIRPYAASIPSPNARTIVTAWIQTLCRLSCNKCSKMKGLRNDYAYALYGYVRDLRIAGPFQDYPPMKYLDSLPEAARRAAKKYPLTSPFNQEADSFIMEQPTTEEGAFCYIAVTGDVVQTNAK</sequence>
<feature type="domain" description="DUF4485" evidence="1">
    <location>
        <begin position="32"/>
        <end position="111"/>
    </location>
</feature>
<organism evidence="2 3">
    <name type="scientific">Polistes dominula</name>
    <name type="common">European paper wasp</name>
    <name type="synonym">Vespa dominula</name>
    <dbReference type="NCBI Taxonomy" id="743375"/>
    <lineage>
        <taxon>Eukaryota</taxon>
        <taxon>Metazoa</taxon>
        <taxon>Ecdysozoa</taxon>
        <taxon>Arthropoda</taxon>
        <taxon>Hexapoda</taxon>
        <taxon>Insecta</taxon>
        <taxon>Pterygota</taxon>
        <taxon>Neoptera</taxon>
        <taxon>Endopterygota</taxon>
        <taxon>Hymenoptera</taxon>
        <taxon>Apocrita</taxon>
        <taxon>Aculeata</taxon>
        <taxon>Vespoidea</taxon>
        <taxon>Vespidae</taxon>
        <taxon>Polistinae</taxon>
        <taxon>Polistini</taxon>
        <taxon>Polistes</taxon>
    </lineage>
</organism>
<keyword evidence="2" id="KW-1185">Reference proteome</keyword>
<accession>A0ABM1J8C3</accession>
<evidence type="ECO:0000259" key="1">
    <source>
        <dbReference type="Pfam" id="PF14846"/>
    </source>
</evidence>
<dbReference type="GeneID" id="107072910"/>
<evidence type="ECO:0000313" key="3">
    <source>
        <dbReference type="RefSeq" id="XP_015188711.1"/>
    </source>
</evidence>
<dbReference type="Proteomes" id="UP000694924">
    <property type="component" value="Unplaced"/>
</dbReference>
<reference evidence="3" key="1">
    <citation type="submission" date="2025-08" db="UniProtKB">
        <authorList>
            <consortium name="RefSeq"/>
        </authorList>
    </citation>
    <scope>IDENTIFICATION</scope>
    <source>
        <tissue evidence="3">Whole body</tissue>
    </source>
</reference>
<gene>
    <name evidence="3" type="primary">LOC107072910</name>
</gene>
<protein>
    <submittedName>
        <fullName evidence="3">Uncharacterized protein LOC107072910</fullName>
    </submittedName>
</protein>
<dbReference type="InterPro" id="IPR027831">
    <property type="entry name" value="DUF4485"/>
</dbReference>
<evidence type="ECO:0000313" key="2">
    <source>
        <dbReference type="Proteomes" id="UP000694924"/>
    </source>
</evidence>